<evidence type="ECO:0000313" key="1">
    <source>
        <dbReference type="EMBL" id="PLB33823.1"/>
    </source>
</evidence>
<keyword evidence="2" id="KW-1185">Reference proteome</keyword>
<protein>
    <submittedName>
        <fullName evidence="1">Uncharacterized protein</fullName>
    </submittedName>
</protein>
<dbReference type="GeneID" id="36521526"/>
<accession>A0A2I2EZK8</accession>
<dbReference type="Proteomes" id="UP000234585">
    <property type="component" value="Unassembled WGS sequence"/>
</dbReference>
<sequence>MEYGLEFVSVHLPLLVGEDRTGSFISLSLWSLFLVFLPPKHCEHSIIPGSTMLSEFRPLGPSWLSSMRSSRWFIIVVVATSYMTVCRETFLLIHQVEELTQEGQTPLDLVSIWDGMLHLLTTSRASFS</sequence>
<dbReference type="AlphaFoldDB" id="A0A2I2EZK8"/>
<proteinExistence type="predicted"/>
<name>A0A2I2EZK8_ASPCN</name>
<dbReference type="RefSeq" id="XP_024667835.1">
    <property type="nucleotide sequence ID" value="XM_024814366.1"/>
</dbReference>
<reference evidence="1 2" key="1">
    <citation type="submission" date="2017-12" db="EMBL/GenBank/DDBJ databases">
        <authorList>
            <consortium name="DOE Joint Genome Institute"/>
            <person name="Haridas S."/>
            <person name="Kjaerbolling I."/>
            <person name="Vesth T.C."/>
            <person name="Frisvad J.C."/>
            <person name="Nybo J.L."/>
            <person name="Theobald S."/>
            <person name="Kuo A."/>
            <person name="Bowyer P."/>
            <person name="Matsuda Y."/>
            <person name="Mondo S."/>
            <person name="Lyhne E.K."/>
            <person name="Kogle M.E."/>
            <person name="Clum A."/>
            <person name="Lipzen A."/>
            <person name="Salamov A."/>
            <person name="Ngan C.Y."/>
            <person name="Daum C."/>
            <person name="Chiniquy J."/>
            <person name="Barry K."/>
            <person name="LaButti K."/>
            <person name="Simmons B.A."/>
            <person name="Magnuson J.K."/>
            <person name="Mortensen U.H."/>
            <person name="Larsen T.O."/>
            <person name="Grigoriev I.V."/>
            <person name="Baker S.E."/>
            <person name="Andersen M.R."/>
            <person name="Nordberg H.P."/>
            <person name="Cantor M.N."/>
            <person name="Hua S.X."/>
        </authorList>
    </citation>
    <scope>NUCLEOTIDE SEQUENCE [LARGE SCALE GENOMIC DNA]</scope>
    <source>
        <strain evidence="1 2">CBS 102.13</strain>
    </source>
</reference>
<evidence type="ECO:0000313" key="2">
    <source>
        <dbReference type="Proteomes" id="UP000234585"/>
    </source>
</evidence>
<dbReference type="EMBL" id="KZ559193">
    <property type="protein sequence ID" value="PLB33823.1"/>
    <property type="molecule type" value="Genomic_DNA"/>
</dbReference>
<gene>
    <name evidence="1" type="ORF">BDW47DRAFT_113275</name>
</gene>
<organism evidence="1 2">
    <name type="scientific">Aspergillus candidus</name>
    <dbReference type="NCBI Taxonomy" id="41067"/>
    <lineage>
        <taxon>Eukaryota</taxon>
        <taxon>Fungi</taxon>
        <taxon>Dikarya</taxon>
        <taxon>Ascomycota</taxon>
        <taxon>Pezizomycotina</taxon>
        <taxon>Eurotiomycetes</taxon>
        <taxon>Eurotiomycetidae</taxon>
        <taxon>Eurotiales</taxon>
        <taxon>Aspergillaceae</taxon>
        <taxon>Aspergillus</taxon>
        <taxon>Aspergillus subgen. Circumdati</taxon>
    </lineage>
</organism>